<dbReference type="PANTHER" id="PTHR40588">
    <property type="entry name" value="MRNA INTERFERASE TOXIN YAFQ"/>
    <property type="match status" value="1"/>
</dbReference>
<dbReference type="SUPFAM" id="SSF143011">
    <property type="entry name" value="RelE-like"/>
    <property type="match status" value="1"/>
</dbReference>
<evidence type="ECO:0000256" key="2">
    <source>
        <dbReference type="PIRSR" id="PIRSR006156-1"/>
    </source>
</evidence>
<dbReference type="InterPro" id="IPR004386">
    <property type="entry name" value="Toxin_YafQ-like"/>
</dbReference>
<organism evidence="3 4">
    <name type="scientific">Candidatus Campylobacter infans</name>
    <dbReference type="NCBI Taxonomy" id="2561898"/>
    <lineage>
        <taxon>Bacteria</taxon>
        <taxon>Pseudomonadati</taxon>
        <taxon>Campylobacterota</taxon>
        <taxon>Epsilonproteobacteria</taxon>
        <taxon>Campylobacterales</taxon>
        <taxon>Campylobacteraceae</taxon>
        <taxon>Campylobacter</taxon>
    </lineage>
</organism>
<dbReference type="InterPro" id="IPR035093">
    <property type="entry name" value="RelE/ParE_toxin_dom_sf"/>
</dbReference>
<gene>
    <name evidence="3" type="ORF">CINF_0619</name>
</gene>
<dbReference type="GO" id="GO:0006402">
    <property type="term" value="P:mRNA catabolic process"/>
    <property type="evidence" value="ECO:0007669"/>
    <property type="project" value="TreeGrafter"/>
</dbReference>
<feature type="active site" description="Proton donor" evidence="2">
    <location>
        <position position="85"/>
    </location>
</feature>
<evidence type="ECO:0000256" key="1">
    <source>
        <dbReference type="ARBA" id="ARBA00022649"/>
    </source>
</evidence>
<keyword evidence="4" id="KW-1185">Reference proteome</keyword>
<dbReference type="GO" id="GO:0004521">
    <property type="term" value="F:RNA endonuclease activity"/>
    <property type="evidence" value="ECO:0007669"/>
    <property type="project" value="TreeGrafter"/>
</dbReference>
<proteinExistence type="predicted"/>
<dbReference type="NCBIfam" id="TIGR02385">
    <property type="entry name" value="RelE_StbE"/>
    <property type="match status" value="1"/>
</dbReference>
<dbReference type="PIRSF" id="PIRSF006156">
    <property type="entry name" value="YafQ"/>
    <property type="match status" value="1"/>
</dbReference>
<dbReference type="Proteomes" id="UP000509414">
    <property type="component" value="Chromosome"/>
</dbReference>
<reference evidence="3 4" key="1">
    <citation type="submission" date="2020-02" db="EMBL/GenBank/DDBJ databases">
        <title>Complete genome sequence of the novel Campylobacter species Candidatus Campylobacter infans.</title>
        <authorList>
            <person name="Duim B."/>
            <person name="Zomer A."/>
            <person name="van der Graaf L."/>
            <person name="Wagenaar J."/>
        </authorList>
    </citation>
    <scope>NUCLEOTIDE SEQUENCE [LARGE SCALE GENOMIC DNA]</scope>
    <source>
        <strain evidence="3 4">19S00001</strain>
    </source>
</reference>
<dbReference type="AlphaFoldDB" id="A0A7H9CHI8"/>
<protein>
    <submittedName>
        <fullName evidence="3">Toxin-antitoxin system, toxin component, YafQ family</fullName>
    </submittedName>
</protein>
<dbReference type="KEGG" id="cinf:CINF_0619"/>
<dbReference type="Gene3D" id="3.30.2310.20">
    <property type="entry name" value="RelE-like"/>
    <property type="match status" value="1"/>
</dbReference>
<keyword evidence="1" id="KW-1277">Toxin-antitoxin system</keyword>
<name>A0A7H9CHI8_9BACT</name>
<evidence type="ECO:0000313" key="3">
    <source>
        <dbReference type="EMBL" id="QLI05141.1"/>
    </source>
</evidence>
<evidence type="ECO:0000313" key="4">
    <source>
        <dbReference type="Proteomes" id="UP000509414"/>
    </source>
</evidence>
<dbReference type="PANTHER" id="PTHR40588:SF1">
    <property type="entry name" value="MRNA INTERFERASE TOXIN YAFQ"/>
    <property type="match status" value="1"/>
</dbReference>
<sequence>MMRKIEFSKRYLKSLKKLDKNEQAEVNALIKRLANDENLELKYKDHQLLGKFKNFRECHIKSDLLLIYQKRNDILTLYCFNVGSHSNLFKK</sequence>
<dbReference type="GO" id="GO:0006415">
    <property type="term" value="P:translational termination"/>
    <property type="evidence" value="ECO:0007669"/>
    <property type="project" value="TreeGrafter"/>
</dbReference>
<dbReference type="Pfam" id="PF15738">
    <property type="entry name" value="YafQ_toxin"/>
    <property type="match status" value="1"/>
</dbReference>
<accession>A0A7H9CHI8</accession>
<dbReference type="EMBL" id="CP049075">
    <property type="protein sequence ID" value="QLI05141.1"/>
    <property type="molecule type" value="Genomic_DNA"/>
</dbReference>
<dbReference type="InterPro" id="IPR007712">
    <property type="entry name" value="RelE/ParE_toxin"/>
</dbReference>
<dbReference type="RefSeq" id="WP_178696676.1">
    <property type="nucleotide sequence ID" value="NZ_CP049075.1"/>
</dbReference>